<dbReference type="Pfam" id="PF14280">
    <property type="entry name" value="DUF4365"/>
    <property type="match status" value="1"/>
</dbReference>
<reference evidence="2" key="1">
    <citation type="submission" date="2023-01" db="EMBL/GenBank/DDBJ databases">
        <title>Human gut microbiome strain richness.</title>
        <authorList>
            <person name="Chen-Liaw A."/>
        </authorList>
    </citation>
    <scope>NUCLEOTIDE SEQUENCE</scope>
    <source>
        <strain evidence="2">D43st1_D9_D43t1_170807</strain>
    </source>
</reference>
<dbReference type="RefSeq" id="WP_195220500.1">
    <property type="nucleotide sequence ID" value="NZ_JADMWL010000002.1"/>
</dbReference>
<gene>
    <name evidence="2" type="ORF">PNW00_01945</name>
</gene>
<accession>A0AAW6E949</accession>
<evidence type="ECO:0000259" key="1">
    <source>
        <dbReference type="Pfam" id="PF14280"/>
    </source>
</evidence>
<evidence type="ECO:0000313" key="3">
    <source>
        <dbReference type="Proteomes" id="UP001213042"/>
    </source>
</evidence>
<name>A0AAW6E949_9FIRM</name>
<dbReference type="EMBL" id="JAQMLU010000002">
    <property type="protein sequence ID" value="MDB8749206.1"/>
    <property type="molecule type" value="Genomic_DNA"/>
</dbReference>
<comment type="caution">
    <text evidence="2">The sequence shown here is derived from an EMBL/GenBank/DDBJ whole genome shotgun (WGS) entry which is preliminary data.</text>
</comment>
<evidence type="ECO:0000313" key="2">
    <source>
        <dbReference type="EMBL" id="MDB8749206.1"/>
    </source>
</evidence>
<organism evidence="2 3">
    <name type="scientific">Ruminococcus bicirculans</name>
    <name type="common">ex Wegman et al. 2014</name>
    <dbReference type="NCBI Taxonomy" id="1160721"/>
    <lineage>
        <taxon>Bacteria</taxon>
        <taxon>Bacillati</taxon>
        <taxon>Bacillota</taxon>
        <taxon>Clostridia</taxon>
        <taxon>Eubacteriales</taxon>
        <taxon>Oscillospiraceae</taxon>
        <taxon>Ruminococcus</taxon>
    </lineage>
</organism>
<proteinExistence type="predicted"/>
<dbReference type="InterPro" id="IPR025375">
    <property type="entry name" value="DUF4365"/>
</dbReference>
<sequence length="301" mass="34954">MDSGLTSRLGVCKADCELTKLGFAFREQTILDYGIDAIIEAPNSNESYLSGKLIAAQIKTGDSYFDEKKDESIVYRGELKHLDYWLNHSLPVIIILYSPEQDKCIWTSINKQTVIKTEKGWKINIPYNNDLHKAKAQLLELANSQSEFQRRWASLLIAKEWMLDAIKQDGLILEVQEWVNKCSGKGDFILKKDDEEGKEVAIFEKTIFGFGTRSYELVITDLFPWADICVDESFYELNQDEEFVEMRKEQDNFPHIYPYRNGAGEVDFYRLKLTVNRVGKAFLEINDFLENNKFYIIDKIF</sequence>
<dbReference type="Proteomes" id="UP001213042">
    <property type="component" value="Unassembled WGS sequence"/>
</dbReference>
<feature type="domain" description="DUF4365" evidence="1">
    <location>
        <begin position="20"/>
        <end position="139"/>
    </location>
</feature>
<protein>
    <submittedName>
        <fullName evidence="2">DUF4365 domain-containing protein</fullName>
    </submittedName>
</protein>
<dbReference type="AlphaFoldDB" id="A0AAW6E949"/>